<dbReference type="PATRIC" id="fig|251654.3.peg.5083"/>
<dbReference type="Proteomes" id="UP000050557">
    <property type="component" value="Unassembled WGS sequence"/>
</dbReference>
<gene>
    <name evidence="1" type="ORF">ALO68_200242</name>
</gene>
<dbReference type="AlphaFoldDB" id="A0A0P9RLS1"/>
<evidence type="ECO:0000313" key="1">
    <source>
        <dbReference type="EMBL" id="KPX46950.1"/>
    </source>
</evidence>
<reference evidence="1 2" key="1">
    <citation type="submission" date="2015-09" db="EMBL/GenBank/DDBJ databases">
        <title>Genome announcement of multiple Pseudomonas syringae strains.</title>
        <authorList>
            <person name="Thakur S."/>
            <person name="Wang P.W."/>
            <person name="Gong Y."/>
            <person name="Weir B.S."/>
            <person name="Guttman D.S."/>
        </authorList>
    </citation>
    <scope>NUCLEOTIDE SEQUENCE [LARGE SCALE GENOMIC DNA]</scope>
    <source>
        <strain evidence="1 2">ICMP4531</strain>
    </source>
</reference>
<dbReference type="EMBL" id="LJQM01000080">
    <property type="protein sequence ID" value="KPX46950.1"/>
    <property type="molecule type" value="Genomic_DNA"/>
</dbReference>
<comment type="caution">
    <text evidence="1">The sequence shown here is derived from an EMBL/GenBank/DDBJ whole genome shotgun (WGS) entry which is preliminary data.</text>
</comment>
<proteinExistence type="predicted"/>
<protein>
    <submittedName>
        <fullName evidence="1">Uncharacterized protein</fullName>
    </submittedName>
</protein>
<accession>A0A0P9RLS1</accession>
<name>A0A0P9RLS1_9PSED</name>
<sequence length="63" mass="7247">MRQFERDDELRAAAGDVDAQLRVQRRKDVLSWNSNKRRTALRIATPLWADLAAIEAFYVEAGD</sequence>
<organism evidence="1 2">
    <name type="scientific">Pseudomonas syringae pv. helianthi</name>
    <dbReference type="NCBI Taxonomy" id="251654"/>
    <lineage>
        <taxon>Bacteria</taxon>
        <taxon>Pseudomonadati</taxon>
        <taxon>Pseudomonadota</taxon>
        <taxon>Gammaproteobacteria</taxon>
        <taxon>Pseudomonadales</taxon>
        <taxon>Pseudomonadaceae</taxon>
        <taxon>Pseudomonas</taxon>
    </lineage>
</organism>
<evidence type="ECO:0000313" key="2">
    <source>
        <dbReference type="Proteomes" id="UP000050557"/>
    </source>
</evidence>
<dbReference type="RefSeq" id="WP_054985434.1">
    <property type="nucleotide sequence ID" value="NZ_CP092919.1"/>
</dbReference>